<dbReference type="SUPFAM" id="SSF46785">
    <property type="entry name" value="Winged helix' DNA-binding domain"/>
    <property type="match status" value="1"/>
</dbReference>
<dbReference type="Gene3D" id="1.10.10.10">
    <property type="entry name" value="Winged helix-like DNA-binding domain superfamily/Winged helix DNA-binding domain"/>
    <property type="match status" value="1"/>
</dbReference>
<reference evidence="2 3" key="1">
    <citation type="submission" date="2009-01" db="EMBL/GenBank/DDBJ databases">
        <authorList>
            <person name="Qin X."/>
            <person name="Bachman B."/>
            <person name="Battles P."/>
            <person name="Bell A."/>
            <person name="Bess C."/>
            <person name="Bickham C."/>
            <person name="Chaboub L."/>
            <person name="Chen D."/>
            <person name="Coyle M."/>
            <person name="Deiros D.R."/>
            <person name="Dinh H."/>
            <person name="Forbes L."/>
            <person name="Fowler G."/>
            <person name="Francisco L."/>
            <person name="Fu Q."/>
            <person name="Gubbala S."/>
            <person name="Hale W."/>
            <person name="Han Y."/>
            <person name="Hemphill L."/>
            <person name="Highlander S.K."/>
            <person name="Hirani K."/>
            <person name="Hogues M."/>
            <person name="Jackson L."/>
            <person name="Jakkamsetti A."/>
            <person name="Javaid M."/>
            <person name="Jiang H."/>
            <person name="Korchina V."/>
            <person name="Kovar C."/>
            <person name="Lara F."/>
            <person name="Lee S."/>
            <person name="Mata R."/>
            <person name="Mathew T."/>
            <person name="Moen C."/>
            <person name="Morales K."/>
            <person name="Munidasa M."/>
            <person name="Nazareth L."/>
            <person name="Ngo R."/>
            <person name="Nguyen L."/>
            <person name="Okwuonu G."/>
            <person name="Ongeri F."/>
            <person name="Patil S."/>
            <person name="Petrosino J."/>
            <person name="Pham C."/>
            <person name="Pham P."/>
            <person name="Pu L.-L."/>
            <person name="Puazo M."/>
            <person name="Raj R."/>
            <person name="Reid J."/>
            <person name="Rouhana J."/>
            <person name="Saada N."/>
            <person name="Shang Y."/>
            <person name="Simmons D."/>
            <person name="Thornton R."/>
            <person name="Warren J."/>
            <person name="Weissenberger G."/>
            <person name="Zhang J."/>
            <person name="Zhang L."/>
            <person name="Zhou C."/>
            <person name="Zhu D."/>
            <person name="Muzny D."/>
            <person name="Worley K."/>
            <person name="Gibbs R."/>
        </authorList>
    </citation>
    <scope>NUCLEOTIDE SEQUENCE [LARGE SCALE GENOMIC DNA]</scope>
    <source>
        <strain evidence="2 3">ATCC 33300</strain>
    </source>
</reference>
<dbReference type="Gene3D" id="3.30.420.40">
    <property type="match status" value="2"/>
</dbReference>
<dbReference type="Proteomes" id="UP000006241">
    <property type="component" value="Unassembled WGS sequence"/>
</dbReference>
<comment type="caution">
    <text evidence="2">The sequence shown here is derived from an EMBL/GenBank/DDBJ whole genome shotgun (WGS) entry which is preliminary data.</text>
</comment>
<dbReference type="EMBL" id="ACHB01000069">
    <property type="protein sequence ID" value="EEI91457.1"/>
    <property type="molecule type" value="Genomic_DNA"/>
</dbReference>
<dbReference type="InterPro" id="IPR036390">
    <property type="entry name" value="WH_DNA-bd_sf"/>
</dbReference>
<gene>
    <name evidence="2" type="ORF">HMPREF0765_2767</name>
</gene>
<proteinExistence type="inferred from homology"/>
<dbReference type="InterPro" id="IPR000600">
    <property type="entry name" value="ROK"/>
</dbReference>
<dbReference type="Pfam" id="PF00480">
    <property type="entry name" value="ROK"/>
    <property type="match status" value="1"/>
</dbReference>
<organism evidence="2 3">
    <name type="scientific">Sphingobacterium spiritivorum ATCC 33300</name>
    <dbReference type="NCBI Taxonomy" id="525372"/>
    <lineage>
        <taxon>Bacteria</taxon>
        <taxon>Pseudomonadati</taxon>
        <taxon>Bacteroidota</taxon>
        <taxon>Sphingobacteriia</taxon>
        <taxon>Sphingobacteriales</taxon>
        <taxon>Sphingobacteriaceae</taxon>
        <taxon>Sphingobacterium</taxon>
    </lineage>
</organism>
<dbReference type="AlphaFoldDB" id="C2FZL1"/>
<sequence>MNMEKTVLGLKELLLNLLYFNSTYTIAELSGLTNKSIPSISKIVNELLEDKLLIEDGLAPSTGGRRAIHYALNAKLNCYILTVAIDQHYTSVIVYDLHNKEVTPVHTIENHLDHPEEAFSNIVSLINELLTKHHLSADNILGIGVSMPGFVDNVSGTNGSFKDFQLFNIKKEFERVFAIPTFIENDSTAIAIAEQNFGKAKEISHALIINVGWGVGLGIIVDNKLFRGFSGYAGEFSHIPLSKSKKMCSCGKTGCLEVEASLSAAVAHLEERLATGEKSVIQYEDSQNQLQKAQLLINAALGGDQLAISALNKSAYMLGKGIATLIHIMNPQKIIISGRGAEAGKILMPQIQTAIHEFCIPKISNKTVLEISDMKNAQLIGTASIVFEYSLTKFANLNKSLIK</sequence>
<dbReference type="SUPFAM" id="SSF53067">
    <property type="entry name" value="Actin-like ATPase domain"/>
    <property type="match status" value="1"/>
</dbReference>
<dbReference type="InterPro" id="IPR043129">
    <property type="entry name" value="ATPase_NBD"/>
</dbReference>
<dbReference type="PANTHER" id="PTHR18964">
    <property type="entry name" value="ROK (REPRESSOR, ORF, KINASE) FAMILY"/>
    <property type="match status" value="1"/>
</dbReference>
<dbReference type="PANTHER" id="PTHR18964:SF149">
    <property type="entry name" value="BIFUNCTIONAL UDP-N-ACETYLGLUCOSAMINE 2-EPIMERASE_N-ACETYLMANNOSAMINE KINASE"/>
    <property type="match status" value="1"/>
</dbReference>
<evidence type="ECO:0000313" key="2">
    <source>
        <dbReference type="EMBL" id="EEI91457.1"/>
    </source>
</evidence>
<accession>C2FZL1</accession>
<evidence type="ECO:0000313" key="3">
    <source>
        <dbReference type="Proteomes" id="UP000006241"/>
    </source>
</evidence>
<protein>
    <submittedName>
        <fullName evidence="2">ROK family protein</fullName>
    </submittedName>
</protein>
<name>C2FZL1_SPHSI</name>
<dbReference type="InterPro" id="IPR036388">
    <property type="entry name" value="WH-like_DNA-bd_sf"/>
</dbReference>
<dbReference type="HOGENOM" id="CLU_036604_13_1_10"/>
<evidence type="ECO:0000256" key="1">
    <source>
        <dbReference type="ARBA" id="ARBA00006479"/>
    </source>
</evidence>
<comment type="similarity">
    <text evidence="1">Belongs to the ROK (NagC/XylR) family.</text>
</comment>